<dbReference type="Gene3D" id="1.10.510.10">
    <property type="entry name" value="Transferase(Phosphotransferase) domain 1"/>
    <property type="match status" value="2"/>
</dbReference>
<accession>A0AAW0SMW9</accession>
<feature type="compositionally biased region" description="Basic and acidic residues" evidence="4">
    <location>
        <begin position="1124"/>
        <end position="1152"/>
    </location>
</feature>
<sequence>MGSSTGPHPPSQKAAPDWPVGTTWSGSLELGGVLLEGCSMSRKIVIGPMFCEPCSIQNSFMLSPCKDCTKKALQQTLQPVNSLETEKQVMYNTSVQHCVHTAPALPGVRERSVSCDCELQRQSHKSMSVCERVMECIPAQQKQPQNNSGQDDHLTPTKTWAEEVDEAYSVSGDALTYFPASSAVMFANEDVRRDVKELREDIQRHVPFLTKEELHSLEGERLLGVGGFGCVRLVTWENGTLAVVKELLQADQLVPVLTEASMLLQLRGAGGAPRLLGVCQSPPALVQEFVGHTYDRYLSVCSVKEFLASLEGVCHCLQEVHDKGVVHNDLKWNNITFTGTVAAPHFHIIDFGLASCSASAEWGNTASEEADEENSEEDEDSLSRNTPWVAPEVYTGGRVSPSGDVYSLGFLMSEVVEWCAHGFLTGPLCSLSRVCTVRDASRRPSLARVAHCISILAKSLTLHQLAQKLIPGDEEEDEDEGEGGKVHAVASEEEIKQEQDNQDDYTAKTDKKENEEHQVDDIESGEEDKMIDDTVSREEDQEEKDNKDHEIEVKNTKKNRDDDEYDDVDSENNEDEADDIESEEEKHEKLYEGNENVTEDKEQNNEDGEMDYVVSEEKEKHKEQGGNVMSEEEDRKEEDETFVTKEKKFTEEGEVDCVEGEEEEYERKEVAEDIESEEDKVKDKDDDVFVTQDKTNNKNDHFDDKQLKQEEEDEKDESDDKEEERHNKSMRECGHVRECIPAQQPPPPCSITKTWTQQVDEAYSASGCALTYLPKNIAHCAPSQSLTTTKTWAAEVDEAYSVWEDALEYFPNRSAAMITNEDVRRDVKHFRDDIQRHVPFLTREELHSLEGGHLLGVGGFVCVRLVTWETGVLAVVKELLQADQLVPVLTEASMLLQLRGVCQSPPALVQEFVGHTYDRYLSVCSVKEFLASLEGVCHCLQEVHDKGVVHNDLKWNNIMFTGTVAAPHLHIIDFGLTSCSASAEWGNTASEEADEENSEEDEDSLSRNTPWVAPDVYTGGRVSSCGDVYSLGFLMSEVVEWCAHGFLTGPLRSLSRVCTARDASRRPSLARVAHYISILAKSLTLHQLAQKFPGDEEEDEDEGEGGKAHDVASEEEEQDNQDDYTAKTDKKENEEHQVNDVETRDEDKKIDDTVSPEQNQEEKDSKDHEFEIQDTKKNREDGKYDDVDSEEDINHEDKTDHIESEEDKHEKHNKDNEIVTEDKEKNDEVCEMDYVLSEEEEKHKEGDFTESEENDKEEEDGMITEDKKKIREEGAEDSGERKEEAEEEGDEEADHTASQDDEEDKNDDLFVTEGKSRNKDDDEVDDKELKQEDKDEKDESDGKEEERHEKRRMACEYVRECTVFLHNNNNHLVVTQKLGFRRWTRLTLSLKMSSPTLRKHLLNAHLHIKRKRRTRKKSKPMRKKTMKMITQEEEKDENTRKSMRRKTMKRIAEDEDSDTVTQEEEKDEEDEDEE</sequence>
<feature type="compositionally biased region" description="Acidic residues" evidence="4">
    <location>
        <begin position="652"/>
        <end position="664"/>
    </location>
</feature>
<feature type="region of interest" description="Disordered" evidence="4">
    <location>
        <begin position="1411"/>
        <end position="1474"/>
    </location>
</feature>
<dbReference type="InterPro" id="IPR008271">
    <property type="entry name" value="Ser/Thr_kinase_AS"/>
</dbReference>
<feature type="region of interest" description="Disordered" evidence="4">
    <location>
        <begin position="364"/>
        <end position="387"/>
    </location>
</feature>
<feature type="compositionally biased region" description="Acidic residues" evidence="4">
    <location>
        <begin position="1285"/>
        <end position="1306"/>
    </location>
</feature>
<evidence type="ECO:0000256" key="2">
    <source>
        <dbReference type="ARBA" id="ARBA00022840"/>
    </source>
</evidence>
<gene>
    <name evidence="6" type="ORF">O3P69_009987</name>
</gene>
<dbReference type="Gene3D" id="3.30.200.20">
    <property type="entry name" value="Phosphorylase Kinase, domain 1"/>
    <property type="match status" value="1"/>
</dbReference>
<dbReference type="PROSITE" id="PS00107">
    <property type="entry name" value="PROTEIN_KINASE_ATP"/>
    <property type="match status" value="1"/>
</dbReference>
<feature type="compositionally biased region" description="Basic and acidic residues" evidence="4">
    <location>
        <begin position="1264"/>
        <end position="1284"/>
    </location>
</feature>
<dbReference type="SMART" id="SM00220">
    <property type="entry name" value="S_TKc"/>
    <property type="match status" value="1"/>
</dbReference>
<feature type="region of interest" description="Disordered" evidence="4">
    <location>
        <begin position="1"/>
        <end position="20"/>
    </location>
</feature>
<feature type="region of interest" description="Disordered" evidence="4">
    <location>
        <begin position="1092"/>
        <end position="1351"/>
    </location>
</feature>
<name>A0AAW0SMW9_SCYPA</name>
<feature type="compositionally biased region" description="Basic and acidic residues" evidence="4">
    <location>
        <begin position="642"/>
        <end position="651"/>
    </location>
</feature>
<protein>
    <recommendedName>
        <fullName evidence="5">Protein kinase domain-containing protein</fullName>
    </recommendedName>
</protein>
<comment type="caution">
    <text evidence="6">The sequence shown here is derived from an EMBL/GenBank/DDBJ whole genome shotgun (WGS) entry which is preliminary data.</text>
</comment>
<feature type="compositionally biased region" description="Basic and acidic residues" evidence="4">
    <location>
        <begin position="584"/>
        <end position="604"/>
    </location>
</feature>
<feature type="compositionally biased region" description="Acidic residues" evidence="4">
    <location>
        <begin position="1248"/>
        <end position="1263"/>
    </location>
</feature>
<dbReference type="InterPro" id="IPR011009">
    <property type="entry name" value="Kinase-like_dom_sf"/>
</dbReference>
<feature type="compositionally biased region" description="Acidic residues" evidence="4">
    <location>
        <begin position="368"/>
        <end position="380"/>
    </location>
</feature>
<feature type="binding site" evidence="3">
    <location>
        <position position="245"/>
    </location>
    <ligand>
        <name>ATP</name>
        <dbReference type="ChEBI" id="CHEBI:30616"/>
    </ligand>
</feature>
<feature type="compositionally biased region" description="Acidic residues" evidence="4">
    <location>
        <begin position="630"/>
        <end position="641"/>
    </location>
</feature>
<feature type="compositionally biased region" description="Acidic residues" evidence="4">
    <location>
        <begin position="472"/>
        <end position="481"/>
    </location>
</feature>
<dbReference type="InterPro" id="IPR050167">
    <property type="entry name" value="Ser_Thr_protein_kinase"/>
</dbReference>
<dbReference type="GO" id="GO:0004672">
    <property type="term" value="F:protein kinase activity"/>
    <property type="evidence" value="ECO:0007669"/>
    <property type="project" value="InterPro"/>
</dbReference>
<keyword evidence="7" id="KW-1185">Reference proteome</keyword>
<dbReference type="PANTHER" id="PTHR23257">
    <property type="entry name" value="SERINE-THREONINE PROTEIN KINASE"/>
    <property type="match status" value="1"/>
</dbReference>
<dbReference type="GO" id="GO:0007165">
    <property type="term" value="P:signal transduction"/>
    <property type="evidence" value="ECO:0007669"/>
    <property type="project" value="TreeGrafter"/>
</dbReference>
<dbReference type="PROSITE" id="PS00108">
    <property type="entry name" value="PROTEIN_KINASE_ST"/>
    <property type="match status" value="2"/>
</dbReference>
<dbReference type="InterPro" id="IPR000719">
    <property type="entry name" value="Prot_kinase_dom"/>
</dbReference>
<evidence type="ECO:0000259" key="5">
    <source>
        <dbReference type="PROSITE" id="PS50011"/>
    </source>
</evidence>
<keyword evidence="1 3" id="KW-0547">Nucleotide-binding</keyword>
<feature type="compositionally biased region" description="Basic and acidic residues" evidence="4">
    <location>
        <begin position="695"/>
        <end position="709"/>
    </location>
</feature>
<feature type="compositionally biased region" description="Acidic residues" evidence="4">
    <location>
        <begin position="710"/>
        <end position="722"/>
    </location>
</feature>
<dbReference type="Pfam" id="PF00069">
    <property type="entry name" value="Pkinase"/>
    <property type="match status" value="2"/>
</dbReference>
<dbReference type="SUPFAM" id="SSF56112">
    <property type="entry name" value="Protein kinase-like (PK-like)"/>
    <property type="match status" value="2"/>
</dbReference>
<feature type="region of interest" description="Disordered" evidence="4">
    <location>
        <begin position="987"/>
        <end position="1010"/>
    </location>
</feature>
<feature type="compositionally biased region" description="Basic residues" evidence="4">
    <location>
        <begin position="1411"/>
        <end position="1426"/>
    </location>
</feature>
<feature type="compositionally biased region" description="Acidic residues" evidence="4">
    <location>
        <begin position="1113"/>
        <end position="1122"/>
    </location>
</feature>
<dbReference type="InterPro" id="IPR017441">
    <property type="entry name" value="Protein_kinase_ATP_BS"/>
</dbReference>
<reference evidence="6 7" key="1">
    <citation type="submission" date="2023-03" db="EMBL/GenBank/DDBJ databases">
        <title>High-quality genome of Scylla paramamosain provides insights in environmental adaptation.</title>
        <authorList>
            <person name="Zhang L."/>
        </authorList>
    </citation>
    <scope>NUCLEOTIDE SEQUENCE [LARGE SCALE GENOMIC DNA]</scope>
    <source>
        <strain evidence="6">LZ_2023a</strain>
        <tissue evidence="6">Muscle</tissue>
    </source>
</reference>
<dbReference type="GO" id="GO:0005737">
    <property type="term" value="C:cytoplasm"/>
    <property type="evidence" value="ECO:0007669"/>
    <property type="project" value="TreeGrafter"/>
</dbReference>
<evidence type="ECO:0000256" key="1">
    <source>
        <dbReference type="ARBA" id="ARBA00022741"/>
    </source>
</evidence>
<organism evidence="6 7">
    <name type="scientific">Scylla paramamosain</name>
    <name type="common">Mud crab</name>
    <dbReference type="NCBI Taxonomy" id="85552"/>
    <lineage>
        <taxon>Eukaryota</taxon>
        <taxon>Metazoa</taxon>
        <taxon>Ecdysozoa</taxon>
        <taxon>Arthropoda</taxon>
        <taxon>Crustacea</taxon>
        <taxon>Multicrustacea</taxon>
        <taxon>Malacostraca</taxon>
        <taxon>Eumalacostraca</taxon>
        <taxon>Eucarida</taxon>
        <taxon>Decapoda</taxon>
        <taxon>Pleocyemata</taxon>
        <taxon>Brachyura</taxon>
        <taxon>Eubrachyura</taxon>
        <taxon>Portunoidea</taxon>
        <taxon>Portunidae</taxon>
        <taxon>Portuninae</taxon>
        <taxon>Scylla</taxon>
    </lineage>
</organism>
<feature type="compositionally biased region" description="Basic and acidic residues" evidence="4">
    <location>
        <begin position="615"/>
        <end position="624"/>
    </location>
</feature>
<feature type="compositionally biased region" description="Basic and acidic residues" evidence="4">
    <location>
        <begin position="527"/>
        <end position="561"/>
    </location>
</feature>
<dbReference type="PROSITE" id="PS50011">
    <property type="entry name" value="PROTEIN_KINASE_DOM"/>
    <property type="match status" value="2"/>
</dbReference>
<feature type="compositionally biased region" description="Basic and acidic residues" evidence="4">
    <location>
        <begin position="1160"/>
        <end position="1186"/>
    </location>
</feature>
<dbReference type="EMBL" id="JARAKH010000048">
    <property type="protein sequence ID" value="KAK8376744.1"/>
    <property type="molecule type" value="Genomic_DNA"/>
</dbReference>
<feature type="compositionally biased region" description="Acidic residues" evidence="4">
    <location>
        <begin position="991"/>
        <end position="1003"/>
    </location>
</feature>
<keyword evidence="2 3" id="KW-0067">ATP-binding</keyword>
<dbReference type="Proteomes" id="UP001487740">
    <property type="component" value="Unassembled WGS sequence"/>
</dbReference>
<proteinExistence type="predicted"/>
<feature type="compositionally biased region" description="Acidic residues" evidence="4">
    <location>
        <begin position="1453"/>
        <end position="1474"/>
    </location>
</feature>
<evidence type="ECO:0000313" key="6">
    <source>
        <dbReference type="EMBL" id="KAK8376744.1"/>
    </source>
</evidence>
<feature type="compositionally biased region" description="Basic and acidic residues" evidence="4">
    <location>
        <begin position="1195"/>
        <end position="1228"/>
    </location>
</feature>
<evidence type="ECO:0000256" key="4">
    <source>
        <dbReference type="SAM" id="MobiDB-lite"/>
    </source>
</evidence>
<feature type="domain" description="Protein kinase" evidence="5">
    <location>
        <begin position="849"/>
        <end position="1112"/>
    </location>
</feature>
<feature type="compositionally biased region" description="Basic and acidic residues" evidence="4">
    <location>
        <begin position="493"/>
        <end position="520"/>
    </location>
</feature>
<evidence type="ECO:0000256" key="3">
    <source>
        <dbReference type="PROSITE-ProRule" id="PRU10141"/>
    </source>
</evidence>
<feature type="domain" description="Protein kinase" evidence="5">
    <location>
        <begin position="217"/>
        <end position="490"/>
    </location>
</feature>
<dbReference type="PANTHER" id="PTHR23257:SF963">
    <property type="entry name" value="AT08303P"/>
    <property type="match status" value="1"/>
</dbReference>
<dbReference type="GO" id="GO:0005524">
    <property type="term" value="F:ATP binding"/>
    <property type="evidence" value="ECO:0007669"/>
    <property type="project" value="UniProtKB-UniRule"/>
</dbReference>
<feature type="compositionally biased region" description="Acidic residues" evidence="4">
    <location>
        <begin position="562"/>
        <end position="583"/>
    </location>
</feature>
<feature type="region of interest" description="Disordered" evidence="4">
    <location>
        <begin position="471"/>
        <end position="729"/>
    </location>
</feature>
<evidence type="ECO:0000313" key="7">
    <source>
        <dbReference type="Proteomes" id="UP001487740"/>
    </source>
</evidence>